<evidence type="ECO:0000313" key="2">
    <source>
        <dbReference type="Proteomes" id="UP001177021"/>
    </source>
</evidence>
<evidence type="ECO:0000313" key="1">
    <source>
        <dbReference type="EMBL" id="CAJ2673132.1"/>
    </source>
</evidence>
<gene>
    <name evidence="1" type="ORF">MILVUS5_LOCUS36659</name>
</gene>
<keyword evidence="2" id="KW-1185">Reference proteome</keyword>
<sequence>MALMVDYIQLFFLWLLSTIAIRAILTRKKNNNHLTPPSPPTLPIIGHLHLISKLPHKSFHKLSTQYGPLMQIYLGSMLCVVTSSPEIAKEFLKTNETYFSNRMITSAVEYLSYGSKGFLFAPYGDYWKFMKKMCMSELLGGRTLDQLRPLRQQETLRFLRLLQKKGEAREIVDVGDELLTLTNNIITRMIMRKTCSENDSDVEDIRKMVKDTAELAGKFNVSDFIWFCKSLDFQGMNKRLKGIIDKFDTMMERVIKEHEEEKKKRKENGEGVAHVKNLLDILLEILEDESTEIKLSRENVKAFILDIFMAGTDTSAITIEWCLAELINNPDVMDKARQEIDSIMLDMNRLIEESDIPNLPYLQAIVKETLRIHPTAPMLGRQSSENCLVYGYEIPANTNLFVNLWSMGRDPKLWENPLEFRPERFLNEDNKFDVRGQNFQFMPFGTGRRACPGASLALQVVPTNLANMIQCFEWKVDGDGAVNMEEKAAMTLPRAYPLMCVPIPRFNSIPSSVY</sequence>
<accession>A0ACB0LU06</accession>
<dbReference type="EMBL" id="CASHSV030000716">
    <property type="protein sequence ID" value="CAJ2673132.1"/>
    <property type="molecule type" value="Genomic_DNA"/>
</dbReference>
<reference evidence="1" key="1">
    <citation type="submission" date="2023-10" db="EMBL/GenBank/DDBJ databases">
        <authorList>
            <person name="Rodriguez Cubillos JULIANA M."/>
            <person name="De Vega J."/>
        </authorList>
    </citation>
    <scope>NUCLEOTIDE SEQUENCE</scope>
</reference>
<proteinExistence type="predicted"/>
<protein>
    <submittedName>
        <fullName evidence="1">Uncharacterized protein</fullName>
    </submittedName>
</protein>
<comment type="caution">
    <text evidence="1">The sequence shown here is derived from an EMBL/GenBank/DDBJ whole genome shotgun (WGS) entry which is preliminary data.</text>
</comment>
<dbReference type="Proteomes" id="UP001177021">
    <property type="component" value="Unassembled WGS sequence"/>
</dbReference>
<organism evidence="1 2">
    <name type="scientific">Trifolium pratense</name>
    <name type="common">Red clover</name>
    <dbReference type="NCBI Taxonomy" id="57577"/>
    <lineage>
        <taxon>Eukaryota</taxon>
        <taxon>Viridiplantae</taxon>
        <taxon>Streptophyta</taxon>
        <taxon>Embryophyta</taxon>
        <taxon>Tracheophyta</taxon>
        <taxon>Spermatophyta</taxon>
        <taxon>Magnoliopsida</taxon>
        <taxon>eudicotyledons</taxon>
        <taxon>Gunneridae</taxon>
        <taxon>Pentapetalae</taxon>
        <taxon>rosids</taxon>
        <taxon>fabids</taxon>
        <taxon>Fabales</taxon>
        <taxon>Fabaceae</taxon>
        <taxon>Papilionoideae</taxon>
        <taxon>50 kb inversion clade</taxon>
        <taxon>NPAAA clade</taxon>
        <taxon>Hologalegina</taxon>
        <taxon>IRL clade</taxon>
        <taxon>Trifolieae</taxon>
        <taxon>Trifolium</taxon>
    </lineage>
</organism>
<name>A0ACB0LU06_TRIPR</name>